<name>A0A0N1P1H4_9EURO</name>
<dbReference type="EMBL" id="LFJN01000011">
    <property type="protein sequence ID" value="KPI40740.1"/>
    <property type="molecule type" value="Genomic_DNA"/>
</dbReference>
<dbReference type="PROSITE" id="PS00061">
    <property type="entry name" value="ADH_SHORT"/>
    <property type="match status" value="1"/>
</dbReference>
<dbReference type="InterPro" id="IPR002347">
    <property type="entry name" value="SDR_fam"/>
</dbReference>
<keyword evidence="6" id="KW-1185">Reference proteome</keyword>
<evidence type="ECO:0000313" key="5">
    <source>
        <dbReference type="EMBL" id="KPI40740.1"/>
    </source>
</evidence>
<dbReference type="Gene3D" id="3.40.50.720">
    <property type="entry name" value="NAD(P)-binding Rossmann-like Domain"/>
    <property type="match status" value="1"/>
</dbReference>
<proteinExistence type="inferred from homology"/>
<keyword evidence="2" id="KW-0521">NADP</keyword>
<dbReference type="PRINTS" id="PR00080">
    <property type="entry name" value="SDRFAMILY"/>
</dbReference>
<gene>
    <name evidence="5" type="ORF">AB675_10880</name>
</gene>
<dbReference type="AlphaFoldDB" id="A0A0N1P1H4"/>
<evidence type="ECO:0000313" key="6">
    <source>
        <dbReference type="Proteomes" id="UP000038010"/>
    </source>
</evidence>
<sequence length="296" mass="31785">MPQLVWFITGTSSGLGAEVAKAALANGDKVIATARGSVDRLSGLKEAGATTMSLDVTADVAEIQKTVEEAIGVYGRIDVVVPNAASIDGRFLEATTHETWKSQFDINFFGVTKVVDSILPHFRTRGGGTVAFTSSVWEISSNFGCGTYSACKHAVAAYAKTIAVEMGALNVKPILFQMGFLRTELMEKGRWTDPTQEEYKPALEVVRGIIGDGPPSSADFPGDAAKFGARIVETVHDTGRKSMFVQLGTDGLETVRAYAKALLAACDENEEKARSTDLDEQKRGLFAQTENLFFLA</sequence>
<dbReference type="GeneID" id="28731560"/>
<dbReference type="SUPFAM" id="SSF51735">
    <property type="entry name" value="NAD(P)-binding Rossmann-fold domains"/>
    <property type="match status" value="1"/>
</dbReference>
<dbReference type="PRINTS" id="PR00081">
    <property type="entry name" value="GDHRDH"/>
</dbReference>
<dbReference type="Pfam" id="PF00106">
    <property type="entry name" value="adh_short"/>
    <property type="match status" value="1"/>
</dbReference>
<dbReference type="Proteomes" id="UP000038010">
    <property type="component" value="Unassembled WGS sequence"/>
</dbReference>
<dbReference type="OrthoDB" id="1274115at2759"/>
<protein>
    <submittedName>
        <fullName evidence="5">Putative oxido YusZ</fullName>
    </submittedName>
</protein>
<comment type="similarity">
    <text evidence="1 4">Belongs to the short-chain dehydrogenases/reductases (SDR) family.</text>
</comment>
<comment type="caution">
    <text evidence="5">The sequence shown here is derived from an EMBL/GenBank/DDBJ whole genome shotgun (WGS) entry which is preliminary data.</text>
</comment>
<accession>A0A0N1P1H4</accession>
<reference evidence="5 6" key="1">
    <citation type="submission" date="2015-06" db="EMBL/GenBank/DDBJ databases">
        <title>Draft genome of the ant-associated black yeast Phialophora attae CBS 131958.</title>
        <authorList>
            <person name="Moreno L.F."/>
            <person name="Stielow B.J."/>
            <person name="de Hoog S."/>
            <person name="Vicente V.A."/>
            <person name="Weiss V.A."/>
            <person name="de Vries M."/>
            <person name="Cruz L.M."/>
            <person name="Souza E.M."/>
        </authorList>
    </citation>
    <scope>NUCLEOTIDE SEQUENCE [LARGE SCALE GENOMIC DNA]</scope>
    <source>
        <strain evidence="5 6">CBS 131958</strain>
    </source>
</reference>
<keyword evidence="3" id="KW-0560">Oxidoreductase</keyword>
<dbReference type="InterPro" id="IPR051911">
    <property type="entry name" value="SDR_oxidoreductase"/>
</dbReference>
<dbReference type="VEuPathDB" id="FungiDB:AB675_10880"/>
<dbReference type="GO" id="GO:0016491">
    <property type="term" value="F:oxidoreductase activity"/>
    <property type="evidence" value="ECO:0007669"/>
    <property type="project" value="UniProtKB-KW"/>
</dbReference>
<dbReference type="PANTHER" id="PTHR43976:SF16">
    <property type="entry name" value="SHORT-CHAIN DEHYDROGENASE_REDUCTASE FAMILY PROTEIN"/>
    <property type="match status" value="1"/>
</dbReference>
<dbReference type="STRING" id="1664694.A0A0N1P1H4"/>
<evidence type="ECO:0000256" key="3">
    <source>
        <dbReference type="ARBA" id="ARBA00023002"/>
    </source>
</evidence>
<dbReference type="InterPro" id="IPR020904">
    <property type="entry name" value="Sc_DH/Rdtase_CS"/>
</dbReference>
<evidence type="ECO:0000256" key="4">
    <source>
        <dbReference type="RuleBase" id="RU000363"/>
    </source>
</evidence>
<dbReference type="RefSeq" id="XP_018000703.1">
    <property type="nucleotide sequence ID" value="XM_018139680.1"/>
</dbReference>
<dbReference type="InterPro" id="IPR036291">
    <property type="entry name" value="NAD(P)-bd_dom_sf"/>
</dbReference>
<evidence type="ECO:0000256" key="1">
    <source>
        <dbReference type="ARBA" id="ARBA00006484"/>
    </source>
</evidence>
<organism evidence="5 6">
    <name type="scientific">Cyphellophora attinorum</name>
    <dbReference type="NCBI Taxonomy" id="1664694"/>
    <lineage>
        <taxon>Eukaryota</taxon>
        <taxon>Fungi</taxon>
        <taxon>Dikarya</taxon>
        <taxon>Ascomycota</taxon>
        <taxon>Pezizomycotina</taxon>
        <taxon>Eurotiomycetes</taxon>
        <taxon>Chaetothyriomycetidae</taxon>
        <taxon>Chaetothyriales</taxon>
        <taxon>Cyphellophoraceae</taxon>
        <taxon>Cyphellophora</taxon>
    </lineage>
</organism>
<evidence type="ECO:0000256" key="2">
    <source>
        <dbReference type="ARBA" id="ARBA00022857"/>
    </source>
</evidence>
<dbReference type="PANTHER" id="PTHR43976">
    <property type="entry name" value="SHORT CHAIN DEHYDROGENASE"/>
    <property type="match status" value="1"/>
</dbReference>